<organism evidence="1">
    <name type="scientific">termite gut metagenome</name>
    <dbReference type="NCBI Taxonomy" id="433724"/>
    <lineage>
        <taxon>unclassified sequences</taxon>
        <taxon>metagenomes</taxon>
        <taxon>organismal metagenomes</taxon>
    </lineage>
</organism>
<accession>A0A5J4R1V3</accession>
<protein>
    <submittedName>
        <fullName evidence="1">Uncharacterized protein</fullName>
    </submittedName>
</protein>
<dbReference type="SUPFAM" id="SSF53756">
    <property type="entry name" value="UDP-Glycosyltransferase/glycogen phosphorylase"/>
    <property type="match status" value="1"/>
</dbReference>
<proteinExistence type="predicted"/>
<name>A0A5J4R1V3_9ZZZZ</name>
<reference evidence="1" key="1">
    <citation type="submission" date="2019-03" db="EMBL/GenBank/DDBJ databases">
        <title>Single cell metagenomics reveals metabolic interactions within the superorganism composed of flagellate Streblomastix strix and complex community of Bacteroidetes bacteria on its surface.</title>
        <authorList>
            <person name="Treitli S.C."/>
            <person name="Kolisko M."/>
            <person name="Husnik F."/>
            <person name="Keeling P."/>
            <person name="Hampl V."/>
        </authorList>
    </citation>
    <scope>NUCLEOTIDE SEQUENCE</scope>
    <source>
        <strain evidence="1">STM</strain>
    </source>
</reference>
<comment type="caution">
    <text evidence="1">The sequence shown here is derived from an EMBL/GenBank/DDBJ whole genome shotgun (WGS) entry which is preliminary data.</text>
</comment>
<dbReference type="AlphaFoldDB" id="A0A5J4R1V3"/>
<dbReference type="EMBL" id="SNRY01001874">
    <property type="protein sequence ID" value="KAA6328107.1"/>
    <property type="molecule type" value="Genomic_DNA"/>
</dbReference>
<sequence>MIEQYLNSYLKTNSTDPLVKKYIDYFKVELDWFIYNYGDHVSSSHCRKKKINLKYSLYIQLQYINAAIGHVVQRKDYSNILSSVFFAKTDLLLDLGFNPISTIFQPVGLRQILGDIPSIGFMKHKSEIISKGVFNDLCNKNLFLHLEELKNLFIKKCYQYDFKALLLYTDQYFESKYLIEIFRILKKPSFIFSHGLPAIYSLEVDNRSDYLMVWGERMKQNYINIGFDSNKIFVVGNARYIKIKKTQKLRNTLDNVLIIPCSSLLWHQNEWNTPTLIDRSMIILYLYEVQHVLEGLGVKHARYRPHPSINSKWVNGFIDNNFYQIDKDILNVSLRKSSLVIGATSTVFLEALMLGVNYIVYEPSENGVTIMRDRLVPPFDGSEGVEIAHSESDLKYLIKNNYQVNIDVLDGYMKPLDLSILTSIIQ</sequence>
<gene>
    <name evidence="1" type="ORF">EZS27_022966</name>
</gene>
<evidence type="ECO:0000313" key="1">
    <source>
        <dbReference type="EMBL" id="KAA6328107.1"/>
    </source>
</evidence>